<dbReference type="InterPro" id="IPR036388">
    <property type="entry name" value="WH-like_DNA-bd_sf"/>
</dbReference>
<feature type="domain" description="HTH gntR-type" evidence="4">
    <location>
        <begin position="2"/>
        <end position="70"/>
    </location>
</feature>
<dbReference type="PANTHER" id="PTHR43537:SF5">
    <property type="entry name" value="UXU OPERON TRANSCRIPTIONAL REGULATOR"/>
    <property type="match status" value="1"/>
</dbReference>
<evidence type="ECO:0000256" key="2">
    <source>
        <dbReference type="ARBA" id="ARBA00023125"/>
    </source>
</evidence>
<gene>
    <name evidence="5" type="ORF">HT134_02885</name>
</gene>
<protein>
    <submittedName>
        <fullName evidence="5">FadR family transcriptional regulator</fullName>
    </submittedName>
</protein>
<dbReference type="SUPFAM" id="SSF48008">
    <property type="entry name" value="GntR ligand-binding domain-like"/>
    <property type="match status" value="1"/>
</dbReference>
<keyword evidence="1" id="KW-0805">Transcription regulation</keyword>
<dbReference type="PRINTS" id="PR00035">
    <property type="entry name" value="HTHGNTR"/>
</dbReference>
<dbReference type="CDD" id="cd07377">
    <property type="entry name" value="WHTH_GntR"/>
    <property type="match status" value="1"/>
</dbReference>
<keyword evidence="2" id="KW-0238">DNA-binding</keyword>
<evidence type="ECO:0000259" key="4">
    <source>
        <dbReference type="PROSITE" id="PS50949"/>
    </source>
</evidence>
<comment type="caution">
    <text evidence="5">The sequence shown here is derived from an EMBL/GenBank/DDBJ whole genome shotgun (WGS) entry which is preliminary data.</text>
</comment>
<dbReference type="RefSeq" id="WP_175598674.1">
    <property type="nucleotide sequence ID" value="NZ_JABWGO010000001.1"/>
</dbReference>
<evidence type="ECO:0000313" key="6">
    <source>
        <dbReference type="Proteomes" id="UP000546126"/>
    </source>
</evidence>
<dbReference type="PANTHER" id="PTHR43537">
    <property type="entry name" value="TRANSCRIPTIONAL REGULATOR, GNTR FAMILY"/>
    <property type="match status" value="1"/>
</dbReference>
<dbReference type="GO" id="GO:0003677">
    <property type="term" value="F:DNA binding"/>
    <property type="evidence" value="ECO:0007669"/>
    <property type="project" value="UniProtKB-KW"/>
</dbReference>
<evidence type="ECO:0000313" key="5">
    <source>
        <dbReference type="EMBL" id="NUW39076.1"/>
    </source>
</evidence>
<accession>A0A7Y6M9X8</accession>
<dbReference type="GO" id="GO:0003700">
    <property type="term" value="F:DNA-binding transcription factor activity"/>
    <property type="evidence" value="ECO:0007669"/>
    <property type="project" value="InterPro"/>
</dbReference>
<dbReference type="InterPro" id="IPR036390">
    <property type="entry name" value="WH_DNA-bd_sf"/>
</dbReference>
<reference evidence="5 6" key="1">
    <citation type="submission" date="2020-06" db="EMBL/GenBank/DDBJ databases">
        <authorList>
            <person name="Chanama M."/>
        </authorList>
    </citation>
    <scope>NUCLEOTIDE SEQUENCE [LARGE SCALE GENOMIC DNA]</scope>
    <source>
        <strain evidence="5 6">TBRC6557</strain>
    </source>
</reference>
<dbReference type="PROSITE" id="PS50949">
    <property type="entry name" value="HTH_GNTR"/>
    <property type="match status" value="1"/>
</dbReference>
<dbReference type="SUPFAM" id="SSF46785">
    <property type="entry name" value="Winged helix' DNA-binding domain"/>
    <property type="match status" value="1"/>
</dbReference>
<dbReference type="Gene3D" id="1.10.10.10">
    <property type="entry name" value="Winged helix-like DNA-binding domain superfamily/Winged helix DNA-binding domain"/>
    <property type="match status" value="1"/>
</dbReference>
<evidence type="ECO:0000256" key="3">
    <source>
        <dbReference type="ARBA" id="ARBA00023163"/>
    </source>
</evidence>
<dbReference type="Pfam" id="PF00392">
    <property type="entry name" value="GntR"/>
    <property type="match status" value="1"/>
</dbReference>
<proteinExistence type="predicted"/>
<keyword evidence="6" id="KW-1185">Reference proteome</keyword>
<dbReference type="SMART" id="SM00895">
    <property type="entry name" value="FCD"/>
    <property type="match status" value="1"/>
</dbReference>
<dbReference type="AlphaFoldDB" id="A0A7Y6M9X8"/>
<dbReference type="EMBL" id="JABWGO010000001">
    <property type="protein sequence ID" value="NUW39076.1"/>
    <property type="molecule type" value="Genomic_DNA"/>
</dbReference>
<dbReference type="InterPro" id="IPR011711">
    <property type="entry name" value="GntR_C"/>
</dbReference>
<name>A0A7Y6M9X8_9ACTN</name>
<dbReference type="Gene3D" id="1.20.120.530">
    <property type="entry name" value="GntR ligand-binding domain-like"/>
    <property type="match status" value="1"/>
</dbReference>
<sequence length="226" mass="24333">MTSRTQRLVDTLTARIREGVVRPGERLPTESSLVETYGVSRTVVREAISRLQAAGLVETHHGRGTFVLARPSTTRFPAGPQGEVTLEEVTGLLEFRTAFEVEAAALAARRRTDAHLADLREALDAFAGAAEHPSTAVNADYRFHLRVALATGNHHFADLISSLGPSMIVVPRERLDPGGRFAGIVAEHEHIYAAIARGDADAARAAARVHLANSRARLLQPEPGDG</sequence>
<organism evidence="5 6">
    <name type="scientific">Nonomuraea rhodomycinica</name>
    <dbReference type="NCBI Taxonomy" id="1712872"/>
    <lineage>
        <taxon>Bacteria</taxon>
        <taxon>Bacillati</taxon>
        <taxon>Actinomycetota</taxon>
        <taxon>Actinomycetes</taxon>
        <taxon>Streptosporangiales</taxon>
        <taxon>Streptosporangiaceae</taxon>
        <taxon>Nonomuraea</taxon>
    </lineage>
</organism>
<dbReference type="InterPro" id="IPR008920">
    <property type="entry name" value="TF_FadR/GntR_C"/>
</dbReference>
<dbReference type="SMART" id="SM00345">
    <property type="entry name" value="HTH_GNTR"/>
    <property type="match status" value="1"/>
</dbReference>
<dbReference type="InterPro" id="IPR000524">
    <property type="entry name" value="Tscrpt_reg_HTH_GntR"/>
</dbReference>
<keyword evidence="3" id="KW-0804">Transcription</keyword>
<dbReference type="Pfam" id="PF07729">
    <property type="entry name" value="FCD"/>
    <property type="match status" value="1"/>
</dbReference>
<dbReference type="Proteomes" id="UP000546126">
    <property type="component" value="Unassembled WGS sequence"/>
</dbReference>
<evidence type="ECO:0000256" key="1">
    <source>
        <dbReference type="ARBA" id="ARBA00023015"/>
    </source>
</evidence>